<reference evidence="6 7" key="1">
    <citation type="journal article" date="2015" name="Genome Biol. Evol.">
        <title>Comparative Genomics of a Bacterivorous Green Alga Reveals Evolutionary Causalities and Consequences of Phago-Mixotrophic Mode of Nutrition.</title>
        <authorList>
            <person name="Burns J.A."/>
            <person name="Paasch A."/>
            <person name="Narechania A."/>
            <person name="Kim E."/>
        </authorList>
    </citation>
    <scope>NUCLEOTIDE SEQUENCE [LARGE SCALE GENOMIC DNA]</scope>
    <source>
        <strain evidence="6 7">PLY_AMNH</strain>
    </source>
</reference>
<evidence type="ECO:0000313" key="6">
    <source>
        <dbReference type="EMBL" id="KAK3260059.1"/>
    </source>
</evidence>
<keyword evidence="7" id="KW-1185">Reference proteome</keyword>
<dbReference type="Gene3D" id="2.170.270.10">
    <property type="entry name" value="SET domain"/>
    <property type="match status" value="1"/>
</dbReference>
<feature type="non-terminal residue" evidence="6">
    <location>
        <position position="342"/>
    </location>
</feature>
<accession>A0AAE0KTN6</accession>
<dbReference type="SUPFAM" id="SSF48452">
    <property type="entry name" value="TPR-like"/>
    <property type="match status" value="1"/>
</dbReference>
<keyword evidence="3" id="KW-0862">Zinc</keyword>
<proteinExistence type="predicted"/>
<dbReference type="PANTHER" id="PTHR47337">
    <property type="entry name" value="TETRATRICOPEPTIDE REPEAT (TPR)-LIKE SUPERFAMILY PROTEIN"/>
    <property type="match status" value="1"/>
</dbReference>
<dbReference type="InterPro" id="IPR046341">
    <property type="entry name" value="SET_dom_sf"/>
</dbReference>
<organism evidence="6 7">
    <name type="scientific">Cymbomonas tetramitiformis</name>
    <dbReference type="NCBI Taxonomy" id="36881"/>
    <lineage>
        <taxon>Eukaryota</taxon>
        <taxon>Viridiplantae</taxon>
        <taxon>Chlorophyta</taxon>
        <taxon>Pyramimonadophyceae</taxon>
        <taxon>Pyramimonadales</taxon>
        <taxon>Pyramimonadaceae</taxon>
        <taxon>Cymbomonas</taxon>
    </lineage>
</organism>
<sequence>MRPVELLADILPANLKGKISTSDAVEVATEVFTALRNEIPFQQFISQLTAQGIEGVAAQFDAASKAKAVGNRAFSAGQYAKAAESYSTCLRALDAGTAEGRSLAAIVYANRAACVLRFETPEYAAAIEDASRAIEADPSYPKGWMRRARALEGCGRLREASDAAETALELARQATSDSRGSLMTDLAQLAERLRGLCCEPAGEDKPEPAAEPRTEPGGRSSPCSWDPHAGPAEEALLRAAAPGLRLQTSKTAGRYATAARELRAGEVVLRETEPLAAVVCKRRRANCCAWCFEAVAPWAVVPCARCAVPTYCSSKCREADSGPGAAASTHRGNHECGMPWAA</sequence>
<evidence type="ECO:0000313" key="7">
    <source>
        <dbReference type="Proteomes" id="UP001190700"/>
    </source>
</evidence>
<name>A0AAE0KTN6_9CHLO</name>
<feature type="domain" description="MYND-type" evidence="5">
    <location>
        <begin position="288"/>
        <end position="321"/>
    </location>
</feature>
<dbReference type="Pfam" id="PF01753">
    <property type="entry name" value="zf-MYND"/>
    <property type="match status" value="1"/>
</dbReference>
<evidence type="ECO:0000259" key="5">
    <source>
        <dbReference type="Pfam" id="PF01753"/>
    </source>
</evidence>
<dbReference type="AlphaFoldDB" id="A0AAE0KTN6"/>
<dbReference type="Gene3D" id="1.25.40.10">
    <property type="entry name" value="Tetratricopeptide repeat domain"/>
    <property type="match status" value="1"/>
</dbReference>
<dbReference type="InterPro" id="IPR019734">
    <property type="entry name" value="TPR_rpt"/>
</dbReference>
<keyword evidence="2" id="KW-0863">Zinc-finger</keyword>
<dbReference type="EMBL" id="LGRX02018247">
    <property type="protein sequence ID" value="KAK3260059.1"/>
    <property type="molecule type" value="Genomic_DNA"/>
</dbReference>
<dbReference type="SMART" id="SM00028">
    <property type="entry name" value="TPR"/>
    <property type="match status" value="2"/>
</dbReference>
<keyword evidence="1" id="KW-0479">Metal-binding</keyword>
<dbReference type="InterPro" id="IPR002893">
    <property type="entry name" value="Znf_MYND"/>
</dbReference>
<dbReference type="InterPro" id="IPR011990">
    <property type="entry name" value="TPR-like_helical_dom_sf"/>
</dbReference>
<evidence type="ECO:0000256" key="4">
    <source>
        <dbReference type="SAM" id="MobiDB-lite"/>
    </source>
</evidence>
<evidence type="ECO:0000256" key="1">
    <source>
        <dbReference type="ARBA" id="ARBA00022723"/>
    </source>
</evidence>
<dbReference type="Gene3D" id="6.10.140.2220">
    <property type="match status" value="1"/>
</dbReference>
<evidence type="ECO:0000256" key="3">
    <source>
        <dbReference type="ARBA" id="ARBA00022833"/>
    </source>
</evidence>
<dbReference type="GO" id="GO:0008270">
    <property type="term" value="F:zinc ion binding"/>
    <property type="evidence" value="ECO:0007669"/>
    <property type="project" value="UniProtKB-KW"/>
</dbReference>
<dbReference type="PANTHER" id="PTHR47337:SF1">
    <property type="entry name" value="TETRATRICOPEPTIDE REPEAT (TPR)-LIKE SUPERFAMILY PROTEIN"/>
    <property type="match status" value="1"/>
</dbReference>
<gene>
    <name evidence="6" type="ORF">CYMTET_30969</name>
</gene>
<protein>
    <recommendedName>
        <fullName evidence="5">MYND-type domain-containing protein</fullName>
    </recommendedName>
</protein>
<dbReference type="Proteomes" id="UP001190700">
    <property type="component" value="Unassembled WGS sequence"/>
</dbReference>
<feature type="compositionally biased region" description="Basic and acidic residues" evidence="4">
    <location>
        <begin position="202"/>
        <end position="216"/>
    </location>
</feature>
<feature type="region of interest" description="Disordered" evidence="4">
    <location>
        <begin position="199"/>
        <end position="227"/>
    </location>
</feature>
<comment type="caution">
    <text evidence="6">The sequence shown here is derived from an EMBL/GenBank/DDBJ whole genome shotgun (WGS) entry which is preliminary data.</text>
</comment>
<evidence type="ECO:0000256" key="2">
    <source>
        <dbReference type="ARBA" id="ARBA00022771"/>
    </source>
</evidence>